<evidence type="ECO:0008006" key="4">
    <source>
        <dbReference type="Google" id="ProtNLM"/>
    </source>
</evidence>
<feature type="region of interest" description="Disordered" evidence="1">
    <location>
        <begin position="16"/>
        <end position="63"/>
    </location>
</feature>
<keyword evidence="3" id="KW-1185">Reference proteome</keyword>
<comment type="caution">
    <text evidence="2">The sequence shown here is derived from an EMBL/GenBank/DDBJ whole genome shotgun (WGS) entry which is preliminary data.</text>
</comment>
<evidence type="ECO:0000313" key="3">
    <source>
        <dbReference type="Proteomes" id="UP000698752"/>
    </source>
</evidence>
<sequence length="63" mass="6808">MRRTVLLALPLLAGCGTSGWQDPPRGQQTICDDTGARTNIGPETRLDARPRPECRPAPAAPQR</sequence>
<protein>
    <recommendedName>
        <fullName evidence="4">Lipoprotein</fullName>
    </recommendedName>
</protein>
<organism evidence="2 3">
    <name type="scientific">Neoroseomonas terrae</name>
    <dbReference type="NCBI Taxonomy" id="424799"/>
    <lineage>
        <taxon>Bacteria</taxon>
        <taxon>Pseudomonadati</taxon>
        <taxon>Pseudomonadota</taxon>
        <taxon>Alphaproteobacteria</taxon>
        <taxon>Acetobacterales</taxon>
        <taxon>Acetobacteraceae</taxon>
        <taxon>Neoroseomonas</taxon>
    </lineage>
</organism>
<proteinExistence type="predicted"/>
<evidence type="ECO:0000256" key="1">
    <source>
        <dbReference type="SAM" id="MobiDB-lite"/>
    </source>
</evidence>
<feature type="compositionally biased region" description="Basic and acidic residues" evidence="1">
    <location>
        <begin position="44"/>
        <end position="54"/>
    </location>
</feature>
<evidence type="ECO:0000313" key="2">
    <source>
        <dbReference type="EMBL" id="MBR0649866.1"/>
    </source>
</evidence>
<reference evidence="3" key="1">
    <citation type="journal article" date="2021" name="Syst. Appl. Microbiol.">
        <title>Roseomonas hellenica sp. nov., isolated from roots of wild-growing Alkanna tinctoria.</title>
        <authorList>
            <person name="Rat A."/>
            <person name="Naranjo H.D."/>
            <person name="Lebbe L."/>
            <person name="Cnockaert M."/>
            <person name="Krigas N."/>
            <person name="Grigoriadou K."/>
            <person name="Maloupa E."/>
            <person name="Willems A."/>
        </authorList>
    </citation>
    <scope>NUCLEOTIDE SEQUENCE [LARGE SCALE GENOMIC DNA]</scope>
    <source>
        <strain evidence="3">LMG 31159</strain>
    </source>
</reference>
<dbReference type="EMBL" id="JAAEDI010000008">
    <property type="protein sequence ID" value="MBR0649866.1"/>
    <property type="molecule type" value="Genomic_DNA"/>
</dbReference>
<name>A0ABS5EFR3_9PROT</name>
<dbReference type="RefSeq" id="WP_211868149.1">
    <property type="nucleotide sequence ID" value="NZ_JAAEDI010000008.1"/>
</dbReference>
<gene>
    <name evidence="2" type="ORF">GXW78_09340</name>
</gene>
<accession>A0ABS5EFR3</accession>
<dbReference type="PROSITE" id="PS51257">
    <property type="entry name" value="PROKAR_LIPOPROTEIN"/>
    <property type="match status" value="1"/>
</dbReference>
<dbReference type="Proteomes" id="UP000698752">
    <property type="component" value="Unassembled WGS sequence"/>
</dbReference>